<dbReference type="EC" id="2.7.13.3" evidence="2"/>
<evidence type="ECO:0000313" key="6">
    <source>
        <dbReference type="EMBL" id="PPD58621.1"/>
    </source>
</evidence>
<protein>
    <recommendedName>
        <fullName evidence="2">histidine kinase</fullName>
        <ecNumber evidence="2">2.7.13.3</ecNumber>
    </recommendedName>
</protein>
<evidence type="ECO:0000256" key="1">
    <source>
        <dbReference type="ARBA" id="ARBA00000085"/>
    </source>
</evidence>
<dbReference type="InterPro" id="IPR035965">
    <property type="entry name" value="PAS-like_dom_sf"/>
</dbReference>
<dbReference type="Gene3D" id="3.30.450.20">
    <property type="entry name" value="PAS domain"/>
    <property type="match status" value="2"/>
</dbReference>
<evidence type="ECO:0000256" key="2">
    <source>
        <dbReference type="ARBA" id="ARBA00012438"/>
    </source>
</evidence>
<comment type="catalytic activity">
    <reaction evidence="1">
        <text>ATP + protein L-histidine = ADP + protein N-phospho-L-histidine.</text>
        <dbReference type="EC" id="2.7.13.3"/>
    </reaction>
</comment>
<proteinExistence type="predicted"/>
<dbReference type="GO" id="GO:0006355">
    <property type="term" value="P:regulation of DNA-templated transcription"/>
    <property type="evidence" value="ECO:0007669"/>
    <property type="project" value="InterPro"/>
</dbReference>
<keyword evidence="7" id="KW-1185">Reference proteome</keyword>
<dbReference type="OrthoDB" id="9767435at2"/>
<reference evidence="6 7" key="1">
    <citation type="journal article" date="2017" name="ISME J.">
        <title>Grape pomace compost harbors organohalide-respiring Dehalogenimonas species with novel reductive dehalogenase genes.</title>
        <authorList>
            <person name="Yang Y."/>
            <person name="Higgins S.A."/>
            <person name="Yan J."/>
            <person name="Simsir B."/>
            <person name="Chourey K."/>
            <person name="Iyer R."/>
            <person name="Hettich R.L."/>
            <person name="Baldwin B."/>
            <person name="Ogles D.M."/>
            <person name="Loffler F.E."/>
        </authorList>
    </citation>
    <scope>NUCLEOTIDE SEQUENCE [LARGE SCALE GENOMIC DNA]</scope>
    <source>
        <strain evidence="6 7">GP</strain>
    </source>
</reference>
<dbReference type="InterPro" id="IPR000700">
    <property type="entry name" value="PAS-assoc_C"/>
</dbReference>
<comment type="caution">
    <text evidence="6">The sequence shown here is derived from an EMBL/GenBank/DDBJ whole genome shotgun (WGS) entry which is preliminary data.</text>
</comment>
<dbReference type="InterPro" id="IPR013655">
    <property type="entry name" value="PAS_fold_3"/>
</dbReference>
<dbReference type="PROSITE" id="PS50113">
    <property type="entry name" value="PAC"/>
    <property type="match status" value="1"/>
</dbReference>
<dbReference type="Proteomes" id="UP000235653">
    <property type="component" value="Unassembled WGS sequence"/>
</dbReference>
<dbReference type="NCBIfam" id="TIGR00229">
    <property type="entry name" value="sensory_box"/>
    <property type="match status" value="2"/>
</dbReference>
<dbReference type="SMART" id="SM00091">
    <property type="entry name" value="PAS"/>
    <property type="match status" value="2"/>
</dbReference>
<dbReference type="GO" id="GO:0004673">
    <property type="term" value="F:protein histidine kinase activity"/>
    <property type="evidence" value="ECO:0007669"/>
    <property type="project" value="UniProtKB-EC"/>
</dbReference>
<organism evidence="6 7">
    <name type="scientific">Dehalogenimonas etheniformans</name>
    <dbReference type="NCBI Taxonomy" id="1536648"/>
    <lineage>
        <taxon>Bacteria</taxon>
        <taxon>Bacillati</taxon>
        <taxon>Chloroflexota</taxon>
        <taxon>Dehalococcoidia</taxon>
        <taxon>Dehalococcoidales</taxon>
        <taxon>Dehalococcoidaceae</taxon>
        <taxon>Dehalogenimonas</taxon>
    </lineage>
</organism>
<keyword evidence="3" id="KW-0597">Phosphoprotein</keyword>
<keyword evidence="4" id="KW-0808">Transferase</keyword>
<sequence>MTGNGYRSHKTLLGNILRLERIGRVLGFGSWEIDLKSQKVTASDAAKAIYGLTGDTWSLSTIQGIPLEEYRPALDEGLANLIEHGQTYDVEFKIRRPSDGSVANVQSVAEYDAASGKVFGVIKDVTEQKKAENALRDSERRYRLITENSTDVIWTLSLDGRFTYVSPSVYQLRGYTPDEVLRQSTKERSARVRFKLL</sequence>
<dbReference type="SUPFAM" id="SSF55785">
    <property type="entry name" value="PYP-like sensor domain (PAS domain)"/>
    <property type="match status" value="2"/>
</dbReference>
<dbReference type="InterPro" id="IPR000014">
    <property type="entry name" value="PAS"/>
</dbReference>
<dbReference type="PROSITE" id="PS50112">
    <property type="entry name" value="PAS"/>
    <property type="match status" value="1"/>
</dbReference>
<dbReference type="Gene3D" id="2.10.70.100">
    <property type="match status" value="1"/>
</dbReference>
<name>A0A2P5P8K5_9CHLR</name>
<dbReference type="PANTHER" id="PTHR43304">
    <property type="entry name" value="PHYTOCHROME-LIKE PROTEIN CPH1"/>
    <property type="match status" value="1"/>
</dbReference>
<dbReference type="RefSeq" id="WP_102330104.1">
    <property type="nucleotide sequence ID" value="NZ_CP058566.2"/>
</dbReference>
<dbReference type="PANTHER" id="PTHR43304:SF1">
    <property type="entry name" value="PAC DOMAIN-CONTAINING PROTEIN"/>
    <property type="match status" value="1"/>
</dbReference>
<dbReference type="InterPro" id="IPR013767">
    <property type="entry name" value="PAS_fold"/>
</dbReference>
<dbReference type="Pfam" id="PF00989">
    <property type="entry name" value="PAS"/>
    <property type="match status" value="1"/>
</dbReference>
<accession>A0A2P5P8K5</accession>
<evidence type="ECO:0000256" key="3">
    <source>
        <dbReference type="ARBA" id="ARBA00022553"/>
    </source>
</evidence>
<keyword evidence="5" id="KW-0418">Kinase</keyword>
<dbReference type="EMBL" id="JQAN02000006">
    <property type="protein sequence ID" value="PPD58621.1"/>
    <property type="molecule type" value="Genomic_DNA"/>
</dbReference>
<evidence type="ECO:0000256" key="4">
    <source>
        <dbReference type="ARBA" id="ARBA00022679"/>
    </source>
</evidence>
<gene>
    <name evidence="6" type="ORF">JP09_001710</name>
</gene>
<evidence type="ECO:0000313" key="7">
    <source>
        <dbReference type="Proteomes" id="UP000235653"/>
    </source>
</evidence>
<evidence type="ECO:0000256" key="5">
    <source>
        <dbReference type="ARBA" id="ARBA00022777"/>
    </source>
</evidence>
<dbReference type="AlphaFoldDB" id="A0A2P5P8K5"/>
<dbReference type="CDD" id="cd00130">
    <property type="entry name" value="PAS"/>
    <property type="match status" value="1"/>
</dbReference>
<dbReference type="Pfam" id="PF08447">
    <property type="entry name" value="PAS_3"/>
    <property type="match status" value="1"/>
</dbReference>
<dbReference type="InterPro" id="IPR052162">
    <property type="entry name" value="Sensor_kinase/Photoreceptor"/>
</dbReference>